<dbReference type="SUPFAM" id="SSF49785">
    <property type="entry name" value="Galactose-binding domain-like"/>
    <property type="match status" value="1"/>
</dbReference>
<proteinExistence type="predicted"/>
<feature type="domain" description="Xaa-Pro dipeptidyl-peptidase C-terminal" evidence="3">
    <location>
        <begin position="314"/>
        <end position="550"/>
    </location>
</feature>
<gene>
    <name evidence="4" type="ORF">UFOPK2399_00553</name>
</gene>
<reference evidence="4" key="1">
    <citation type="submission" date="2020-05" db="EMBL/GenBank/DDBJ databases">
        <authorList>
            <person name="Chiriac C."/>
            <person name="Salcher M."/>
            <person name="Ghai R."/>
            <person name="Kavagutti S V."/>
        </authorList>
    </citation>
    <scope>NUCLEOTIDE SEQUENCE</scope>
</reference>
<dbReference type="InterPro" id="IPR013736">
    <property type="entry name" value="Xaa-Pro_dipept_C"/>
</dbReference>
<feature type="compositionally biased region" description="Basic and acidic residues" evidence="2">
    <location>
        <begin position="452"/>
        <end position="468"/>
    </location>
</feature>
<organism evidence="4">
    <name type="scientific">freshwater metagenome</name>
    <dbReference type="NCBI Taxonomy" id="449393"/>
    <lineage>
        <taxon>unclassified sequences</taxon>
        <taxon>metagenomes</taxon>
        <taxon>ecological metagenomes</taxon>
    </lineage>
</organism>
<keyword evidence="1" id="KW-0378">Hydrolase</keyword>
<evidence type="ECO:0000256" key="1">
    <source>
        <dbReference type="ARBA" id="ARBA00022801"/>
    </source>
</evidence>
<dbReference type="GO" id="GO:0008239">
    <property type="term" value="F:dipeptidyl-peptidase activity"/>
    <property type="evidence" value="ECO:0007669"/>
    <property type="project" value="InterPro"/>
</dbReference>
<dbReference type="Pfam" id="PF08530">
    <property type="entry name" value="PepX_C"/>
    <property type="match status" value="1"/>
</dbReference>
<name>A0A6J6NQ67_9ZZZZ</name>
<dbReference type="EMBL" id="CAEZXP010000001">
    <property type="protein sequence ID" value="CAB4688850.1"/>
    <property type="molecule type" value="Genomic_DNA"/>
</dbReference>
<dbReference type="NCBIfam" id="TIGR00976">
    <property type="entry name" value="CocE_NonD"/>
    <property type="match status" value="2"/>
</dbReference>
<evidence type="ECO:0000256" key="2">
    <source>
        <dbReference type="SAM" id="MobiDB-lite"/>
    </source>
</evidence>
<protein>
    <submittedName>
        <fullName evidence="4">Unannotated protein</fullName>
    </submittedName>
</protein>
<dbReference type="Pfam" id="PF02129">
    <property type="entry name" value="Peptidase_S15"/>
    <property type="match status" value="1"/>
</dbReference>
<dbReference type="InterPro" id="IPR005674">
    <property type="entry name" value="CocE/Ser_esterase"/>
</dbReference>
<dbReference type="Gene3D" id="3.40.50.1820">
    <property type="entry name" value="alpha/beta hydrolase"/>
    <property type="match status" value="1"/>
</dbReference>
<dbReference type="InterPro" id="IPR000383">
    <property type="entry name" value="Xaa-Pro-like_dom"/>
</dbReference>
<dbReference type="Gene3D" id="2.60.120.260">
    <property type="entry name" value="Galactose-binding domain-like"/>
    <property type="match status" value="1"/>
</dbReference>
<sequence length="558" mass="63152">MVAVAEMIVEQDLLVPMRDGVRIAADIYRPAGDGPFPVLVAISPYGKGKQSIQTLPQPPGSPIWDGGVEAGDPRFLTANGYVHVIADCRGVNKSEGEYRGWMSKQEGEDGYDLIEWIAAQPWCDGNVGMVGISYFGTIQLHVAAEQPPALKAIMPWNAVADFYREATHHGGTIQTFFFDLYTRSTNGNPVSVTPEECTPDELVERMEALKADPDLRMYTHLWHLIDNPNVNPSFFDVLLHPFDGPFYWERSAYTRYADIKIPYYTRSAWWAYAHMHLTGTFRHLAGINAPAKLEIDRPVDEERPLARSYDEEAVRWYDYWLKGIDTGVMDEPPLRLFVMGSNTWRREHEWPLARTEWKTLHLRPWGGLTEESEPLPESSDEFLQQPLSQTLKIESLDYATLPLPQDTEVIGPIALRLFASIDAKDTNWIVALEDVDPAGNAREVTRGYLKASHREVDREQSKPWEPYHPHLSAEPVTPGEVVEYEIAISPTANLFRRGNRIRLRVMSMDYRGNPRPAPGVSVVHYPWHVCSSETVRHTVYHDASRPSSLLLPIIPAGS</sequence>
<evidence type="ECO:0000259" key="3">
    <source>
        <dbReference type="SMART" id="SM00939"/>
    </source>
</evidence>
<dbReference type="SUPFAM" id="SSF53474">
    <property type="entry name" value="alpha/beta-Hydrolases"/>
    <property type="match status" value="1"/>
</dbReference>
<dbReference type="InterPro" id="IPR029058">
    <property type="entry name" value="AB_hydrolase_fold"/>
</dbReference>
<dbReference type="InterPro" id="IPR050585">
    <property type="entry name" value="Xaa-Pro_dipeptidyl-ppase/CocE"/>
</dbReference>
<dbReference type="AlphaFoldDB" id="A0A6J6NQ67"/>
<dbReference type="PANTHER" id="PTHR43056:SF10">
    <property type="entry name" value="COCE_NOND FAMILY, PUTATIVE (AFU_ORTHOLOGUE AFUA_7G00600)-RELATED"/>
    <property type="match status" value="1"/>
</dbReference>
<evidence type="ECO:0000313" key="4">
    <source>
        <dbReference type="EMBL" id="CAB4688850.1"/>
    </source>
</evidence>
<feature type="region of interest" description="Disordered" evidence="2">
    <location>
        <begin position="451"/>
        <end position="471"/>
    </location>
</feature>
<dbReference type="InterPro" id="IPR008979">
    <property type="entry name" value="Galactose-bd-like_sf"/>
</dbReference>
<dbReference type="PANTHER" id="PTHR43056">
    <property type="entry name" value="PEPTIDASE S9 PROLYL OLIGOPEPTIDASE"/>
    <property type="match status" value="1"/>
</dbReference>
<dbReference type="SMART" id="SM00939">
    <property type="entry name" value="PepX_C"/>
    <property type="match status" value="1"/>
</dbReference>
<accession>A0A6J6NQ67</accession>